<reference evidence="1 2" key="1">
    <citation type="submission" date="2015-11" db="EMBL/GenBank/DDBJ databases">
        <title>Genomic analysis of 38 Legionella species identifies large and diverse effector repertoires.</title>
        <authorList>
            <person name="Burstein D."/>
            <person name="Amaro F."/>
            <person name="Zusman T."/>
            <person name="Lifshitz Z."/>
            <person name="Cohen O."/>
            <person name="Gilbert J.A."/>
            <person name="Pupko T."/>
            <person name="Shuman H.A."/>
            <person name="Segal G."/>
        </authorList>
    </citation>
    <scope>NUCLEOTIDE SEQUENCE [LARGE SCALE GENOMIC DNA]</scope>
    <source>
        <strain evidence="1 2">ATCC 49506</strain>
    </source>
</reference>
<dbReference type="EMBL" id="LNYO01000003">
    <property type="protein sequence ID" value="KTD39081.1"/>
    <property type="molecule type" value="Genomic_DNA"/>
</dbReference>
<evidence type="ECO:0000313" key="1">
    <source>
        <dbReference type="EMBL" id="KTD39081.1"/>
    </source>
</evidence>
<dbReference type="AlphaFoldDB" id="A0A0W0X3H8"/>
<dbReference type="Pfam" id="PF11901">
    <property type="entry name" value="DM9"/>
    <property type="match status" value="1"/>
</dbReference>
<dbReference type="PANTHER" id="PTHR31649:SF1">
    <property type="entry name" value="FARNESOIC ACID O-METHYL TRANSFERASE DOMAIN-CONTAINING PROTEIN"/>
    <property type="match status" value="1"/>
</dbReference>
<dbReference type="SMART" id="SM00696">
    <property type="entry name" value="DM9"/>
    <property type="match status" value="1"/>
</dbReference>
<evidence type="ECO:0000313" key="2">
    <source>
        <dbReference type="Proteomes" id="UP000054725"/>
    </source>
</evidence>
<dbReference type="Proteomes" id="UP000054725">
    <property type="component" value="Unassembled WGS sequence"/>
</dbReference>
<protein>
    <recommendedName>
        <fullName evidence="3">DUF3421 domain-containing protein</fullName>
    </recommendedName>
</protein>
<dbReference type="RefSeq" id="WP_133134946.1">
    <property type="nucleotide sequence ID" value="NZ_CAAAIF010000019.1"/>
</dbReference>
<gene>
    <name evidence="1" type="ORF">Lnau_0280</name>
</gene>
<organism evidence="1 2">
    <name type="scientific">Legionella nautarum</name>
    <dbReference type="NCBI Taxonomy" id="45070"/>
    <lineage>
        <taxon>Bacteria</taxon>
        <taxon>Pseudomonadati</taxon>
        <taxon>Pseudomonadota</taxon>
        <taxon>Gammaproteobacteria</taxon>
        <taxon>Legionellales</taxon>
        <taxon>Legionellaceae</taxon>
        <taxon>Legionella</taxon>
    </lineage>
</organism>
<keyword evidence="2" id="KW-1185">Reference proteome</keyword>
<dbReference type="PATRIC" id="fig|45070.6.peg.290"/>
<name>A0A0W0X3H8_9GAMM</name>
<dbReference type="InterPro" id="IPR006616">
    <property type="entry name" value="DM9_repeat"/>
</dbReference>
<dbReference type="OrthoDB" id="5635115at2"/>
<evidence type="ECO:0008006" key="3">
    <source>
        <dbReference type="Google" id="ProtNLM"/>
    </source>
</evidence>
<comment type="caution">
    <text evidence="1">The sequence shown here is derived from an EMBL/GenBank/DDBJ whole genome shotgun (WGS) entry which is preliminary data.</text>
</comment>
<dbReference type="PANTHER" id="PTHR31649">
    <property type="entry name" value="AGAP009604-PA"/>
    <property type="match status" value="1"/>
</dbReference>
<accession>A0A0W0X3H8</accession>
<proteinExistence type="predicted"/>
<sequence>MRIFSLLLIFIFLNPIWANRSHHHGYDNPSNYDSHNHGHDSFLFADAFQTGIDTNRKPLYLCIGKIFNSDQPGKTWEGYGRCNIAYGGKEYIVDRFDIPSRARFNGAYWQNYPETAVRVGTDTNGTPLFLCQAYFRGSSQPGKTWPGYNRCNISYGGREIIIDRYMVLGTNRPVQAGKHHRYLGRGTTIHIGVGP</sequence>